<dbReference type="InterPro" id="IPR036241">
    <property type="entry name" value="NSFL1C_SEP_dom_sf"/>
</dbReference>
<feature type="domain" description="SEP" evidence="3">
    <location>
        <begin position="54"/>
        <end position="117"/>
    </location>
</feature>
<dbReference type="GO" id="GO:0031468">
    <property type="term" value="P:nuclear membrane reassembly"/>
    <property type="evidence" value="ECO:0007669"/>
    <property type="project" value="TreeGrafter"/>
</dbReference>
<evidence type="ECO:0000259" key="3">
    <source>
        <dbReference type="PROSITE" id="PS51399"/>
    </source>
</evidence>
<evidence type="ECO:0000256" key="1">
    <source>
        <dbReference type="SAM" id="MobiDB-lite"/>
    </source>
</evidence>
<gene>
    <name evidence="5" type="primary">LOC113147023</name>
</gene>
<dbReference type="RefSeq" id="XP_026191889.1">
    <property type="nucleotide sequence ID" value="XM_026336104.1"/>
</dbReference>
<reference evidence="5" key="1">
    <citation type="submission" date="2025-08" db="UniProtKB">
        <authorList>
            <consortium name="RefSeq"/>
        </authorList>
    </citation>
    <scope>IDENTIFICATION</scope>
</reference>
<sequence>MAIRSLADLRGSADDAPNESSGGTSSFAGGERSGLAIQNPSAAFPHAVRGTAPPGAHRVTLYANGFRVDEGEFRLFGVEANDQFVQELKAGVAPRELQQGGRQVHVLLDDRHGEVYTPPPPSQYVLFGGEGQSLSGDGSSTIRAEPVDVTRAAAAAAAAATAAAAGDSEVPRTQIVFRLHDGQRTAQQFPINATVQQLFDFVAVLAPAPGGFSLLDGFPPKPISAPRDATLQEAGLLNATLSQKLS</sequence>
<evidence type="ECO:0000259" key="2">
    <source>
        <dbReference type="PROSITE" id="PS50033"/>
    </source>
</evidence>
<dbReference type="Gene3D" id="3.30.420.210">
    <property type="entry name" value="SEP domain"/>
    <property type="match status" value="1"/>
</dbReference>
<accession>A0A6P6RWK9</accession>
<dbReference type="SUPFAM" id="SSF102848">
    <property type="entry name" value="NSFL1 (p97 ATPase) cofactor p47, SEP domain"/>
    <property type="match status" value="1"/>
</dbReference>
<dbReference type="PANTHER" id="PTHR23333">
    <property type="entry name" value="UBX DOMAIN CONTAINING PROTEIN"/>
    <property type="match status" value="1"/>
</dbReference>
<feature type="compositionally biased region" description="Polar residues" evidence="1">
    <location>
        <begin position="18"/>
        <end position="27"/>
    </location>
</feature>
<dbReference type="GeneID" id="113147023"/>
<dbReference type="PROSITE" id="PS50033">
    <property type="entry name" value="UBX"/>
    <property type="match status" value="1"/>
</dbReference>
<dbReference type="PROSITE" id="PS51399">
    <property type="entry name" value="SEP"/>
    <property type="match status" value="1"/>
</dbReference>
<proteinExistence type="predicted"/>
<dbReference type="GO" id="GO:0043130">
    <property type="term" value="F:ubiquitin binding"/>
    <property type="evidence" value="ECO:0007669"/>
    <property type="project" value="TreeGrafter"/>
</dbReference>
<name>A0A6P6RWK9_9EIME</name>
<dbReference type="GO" id="GO:0000045">
    <property type="term" value="P:autophagosome assembly"/>
    <property type="evidence" value="ECO:0007669"/>
    <property type="project" value="TreeGrafter"/>
</dbReference>
<feature type="domain" description="UBX" evidence="2">
    <location>
        <begin position="168"/>
        <end position="244"/>
    </location>
</feature>
<evidence type="ECO:0000313" key="5">
    <source>
        <dbReference type="RefSeq" id="XP_026191889.1"/>
    </source>
</evidence>
<dbReference type="PANTHER" id="PTHR23333:SF20">
    <property type="entry name" value="NSFL1 COFACTOR P47"/>
    <property type="match status" value="1"/>
</dbReference>
<dbReference type="OrthoDB" id="25887at2759"/>
<evidence type="ECO:0000313" key="4">
    <source>
        <dbReference type="Proteomes" id="UP000515125"/>
    </source>
</evidence>
<keyword evidence="4" id="KW-1185">Reference proteome</keyword>
<dbReference type="Gene3D" id="3.10.20.90">
    <property type="entry name" value="Phosphatidylinositol 3-kinase Catalytic Subunit, Chain A, domain 1"/>
    <property type="match status" value="1"/>
</dbReference>
<dbReference type="AlphaFoldDB" id="A0A6P6RWK9"/>
<dbReference type="InterPro" id="IPR012989">
    <property type="entry name" value="SEP_domain"/>
</dbReference>
<organism evidence="4 5">
    <name type="scientific">Cyclospora cayetanensis</name>
    <dbReference type="NCBI Taxonomy" id="88456"/>
    <lineage>
        <taxon>Eukaryota</taxon>
        <taxon>Sar</taxon>
        <taxon>Alveolata</taxon>
        <taxon>Apicomplexa</taxon>
        <taxon>Conoidasida</taxon>
        <taxon>Coccidia</taxon>
        <taxon>Eucoccidiorida</taxon>
        <taxon>Eimeriorina</taxon>
        <taxon>Eimeriidae</taxon>
        <taxon>Cyclospora</taxon>
    </lineage>
</organism>
<dbReference type="SMART" id="SM00553">
    <property type="entry name" value="SEP"/>
    <property type="match status" value="1"/>
</dbReference>
<dbReference type="GO" id="GO:0005829">
    <property type="term" value="C:cytosol"/>
    <property type="evidence" value="ECO:0007669"/>
    <property type="project" value="TreeGrafter"/>
</dbReference>
<dbReference type="GO" id="GO:0061025">
    <property type="term" value="P:membrane fusion"/>
    <property type="evidence" value="ECO:0007669"/>
    <property type="project" value="TreeGrafter"/>
</dbReference>
<dbReference type="GO" id="GO:0043161">
    <property type="term" value="P:proteasome-mediated ubiquitin-dependent protein catabolic process"/>
    <property type="evidence" value="ECO:0007669"/>
    <property type="project" value="TreeGrafter"/>
</dbReference>
<dbReference type="Proteomes" id="UP000515125">
    <property type="component" value="Unplaced"/>
</dbReference>
<dbReference type="InterPro" id="IPR029071">
    <property type="entry name" value="Ubiquitin-like_domsf"/>
</dbReference>
<feature type="region of interest" description="Disordered" evidence="1">
    <location>
        <begin position="1"/>
        <end position="33"/>
    </location>
</feature>
<dbReference type="Pfam" id="PF08059">
    <property type="entry name" value="SEP"/>
    <property type="match status" value="1"/>
</dbReference>
<protein>
    <submittedName>
        <fullName evidence="5">NSFL1 cofactor p47 homolog</fullName>
    </submittedName>
</protein>
<dbReference type="GO" id="GO:0005634">
    <property type="term" value="C:nucleus"/>
    <property type="evidence" value="ECO:0007669"/>
    <property type="project" value="TreeGrafter"/>
</dbReference>
<dbReference type="Pfam" id="PF00789">
    <property type="entry name" value="UBX"/>
    <property type="match status" value="1"/>
</dbReference>
<dbReference type="GO" id="GO:0007030">
    <property type="term" value="P:Golgi organization"/>
    <property type="evidence" value="ECO:0007669"/>
    <property type="project" value="TreeGrafter"/>
</dbReference>
<dbReference type="SMART" id="SM00166">
    <property type="entry name" value="UBX"/>
    <property type="match status" value="1"/>
</dbReference>
<dbReference type="InterPro" id="IPR001012">
    <property type="entry name" value="UBX_dom"/>
</dbReference>
<dbReference type="SUPFAM" id="SSF54236">
    <property type="entry name" value="Ubiquitin-like"/>
    <property type="match status" value="1"/>
</dbReference>